<sequence length="187" mass="22122">MNNLLTILGIFVVCFCEAQTIYSLRPTEINLLNNSYEKDTNNELQAYEGIWRGEWNNKIFIITLKKITNKYDNDVKRYRDYLVGRFIVKDSNEHTLFDNIKSSDDQAKIQGINFRRYGNKYSLIYNDPELCHITGNIAINFIDTVKTKLEWKYYQNSDWTDNDCFYHGLPQSQRPDPLPQNIILTKQ</sequence>
<dbReference type="RefSeq" id="WP_115969980.1">
    <property type="nucleotide sequence ID" value="NZ_QNVT01000004.1"/>
</dbReference>
<reference evidence="3" key="1">
    <citation type="submission" date="2018-06" db="EMBL/GenBank/DDBJ databases">
        <authorList>
            <person name="Lum Nde A."/>
            <person name="Hugo C."/>
        </authorList>
    </citation>
    <scope>NUCLEOTIDE SEQUENCE [LARGE SCALE GENOMIC DNA]</scope>
    <source>
        <strain evidence="3">1_F178</strain>
    </source>
</reference>
<dbReference type="Pfam" id="PF20448">
    <property type="entry name" value="DUF6705"/>
    <property type="match status" value="1"/>
</dbReference>
<dbReference type="InterPro" id="IPR046551">
    <property type="entry name" value="DUF6705"/>
</dbReference>
<evidence type="ECO:0000259" key="1">
    <source>
        <dbReference type="Pfam" id="PF20448"/>
    </source>
</evidence>
<name>A0A3D9CBR8_9FLAO</name>
<protein>
    <recommendedName>
        <fullName evidence="1">DUF6705 domain-containing protein</fullName>
    </recommendedName>
</protein>
<dbReference type="AlphaFoldDB" id="A0A3D9CBR8"/>
<accession>A0A3D9CBR8</accession>
<dbReference type="Proteomes" id="UP000256686">
    <property type="component" value="Unassembled WGS sequence"/>
</dbReference>
<evidence type="ECO:0000313" key="3">
    <source>
        <dbReference type="Proteomes" id="UP000256686"/>
    </source>
</evidence>
<dbReference type="EMBL" id="QNVT01000004">
    <property type="protein sequence ID" value="REC63330.1"/>
    <property type="molecule type" value="Genomic_DNA"/>
</dbReference>
<comment type="caution">
    <text evidence="2">The sequence shown here is derived from an EMBL/GenBank/DDBJ whole genome shotgun (WGS) entry which is preliminary data.</text>
</comment>
<feature type="domain" description="DUF6705" evidence="1">
    <location>
        <begin position="1"/>
        <end position="187"/>
    </location>
</feature>
<evidence type="ECO:0000313" key="2">
    <source>
        <dbReference type="EMBL" id="REC63330.1"/>
    </source>
</evidence>
<gene>
    <name evidence="2" type="ORF">DRF65_06675</name>
</gene>
<proteinExistence type="predicted"/>
<keyword evidence="3" id="KW-1185">Reference proteome</keyword>
<organism evidence="2 3">
    <name type="scientific">Chryseobacterium pennae</name>
    <dbReference type="NCBI Taxonomy" id="2258962"/>
    <lineage>
        <taxon>Bacteria</taxon>
        <taxon>Pseudomonadati</taxon>
        <taxon>Bacteroidota</taxon>
        <taxon>Flavobacteriia</taxon>
        <taxon>Flavobacteriales</taxon>
        <taxon>Weeksellaceae</taxon>
        <taxon>Chryseobacterium group</taxon>
        <taxon>Chryseobacterium</taxon>
    </lineage>
</organism>